<dbReference type="EMBL" id="CM043804">
    <property type="protein sequence ID" value="KAI4806933.1"/>
    <property type="molecule type" value="Genomic_DNA"/>
</dbReference>
<organism evidence="1 2">
    <name type="scientific">Chaenocephalus aceratus</name>
    <name type="common">Blackfin icefish</name>
    <name type="synonym">Chaenichthys aceratus</name>
    <dbReference type="NCBI Taxonomy" id="36190"/>
    <lineage>
        <taxon>Eukaryota</taxon>
        <taxon>Metazoa</taxon>
        <taxon>Chordata</taxon>
        <taxon>Craniata</taxon>
        <taxon>Vertebrata</taxon>
        <taxon>Euteleostomi</taxon>
        <taxon>Actinopterygii</taxon>
        <taxon>Neopterygii</taxon>
        <taxon>Teleostei</taxon>
        <taxon>Neoteleostei</taxon>
        <taxon>Acanthomorphata</taxon>
        <taxon>Eupercaria</taxon>
        <taxon>Perciformes</taxon>
        <taxon>Notothenioidei</taxon>
        <taxon>Channichthyidae</taxon>
        <taxon>Chaenocephalus</taxon>
    </lineage>
</organism>
<accession>A0ACB9W225</accession>
<proteinExistence type="predicted"/>
<evidence type="ECO:0000313" key="1">
    <source>
        <dbReference type="EMBL" id="KAI4806933.1"/>
    </source>
</evidence>
<dbReference type="Proteomes" id="UP001057452">
    <property type="component" value="Chromosome 20"/>
</dbReference>
<name>A0ACB9W225_CHAAC</name>
<keyword evidence="2" id="KW-1185">Reference proteome</keyword>
<comment type="caution">
    <text evidence="1">The sequence shown here is derived from an EMBL/GenBank/DDBJ whole genome shotgun (WGS) entry which is preliminary data.</text>
</comment>
<reference evidence="1" key="1">
    <citation type="submission" date="2022-05" db="EMBL/GenBank/DDBJ databases">
        <title>Chromosome-level genome of Chaenocephalus aceratus.</title>
        <authorList>
            <person name="Park H."/>
        </authorList>
    </citation>
    <scope>NUCLEOTIDE SEQUENCE</scope>
    <source>
        <strain evidence="1">KU_202001</strain>
    </source>
</reference>
<protein>
    <submittedName>
        <fullName evidence="1">Uncharacterized protein</fullName>
    </submittedName>
</protein>
<sequence>MKGLTAAGFGHILRFMYYGSLELSMPTVQEILQAAMYVQLTEAVEFCCSFLLAKICLENCAEVMRLLEDFSVGVEGVQEQLDNFLLENFVPLMSRPDFLSYLSLERLQSYLNSDALSRFPEIELYEAVQSWLRHDRRRWRHTDTIVQSIRFCLMTPANIFEKVKTSEFYRYSRQLRQEVDLALSYFHDTAVFRGMIGHSMVNSKILLLQRPKVWWELEGPQVPLRPDCLAIVNNFAFLLGGEELGPDGEFHASSKVYRYDPRQNSWLRMADMSVPRSEFAVGVIGKFIYAVAGRTRDETFYSTERYDITEDRWEFVDPYPVNKYGHEGTVLSGKLYITGGITSSSTSKQDTHQPRPSAARHPCQLLGEQIQNELRPLLPQDDLHNGKLYVFGGVCVILRASFESQGCPSTEVYDPDTDEWTILGSMPIGRSGHGGWRCWTGRSWCSEASVTTATTVCSLHFPEYVLEHVRRCS</sequence>
<gene>
    <name evidence="1" type="ORF">KUCAC02_017723</name>
</gene>
<evidence type="ECO:0000313" key="2">
    <source>
        <dbReference type="Proteomes" id="UP001057452"/>
    </source>
</evidence>